<evidence type="ECO:0000313" key="1">
    <source>
        <dbReference type="EMBL" id="EXI68980.1"/>
    </source>
</evidence>
<keyword evidence="2" id="KW-1185">Reference proteome</keyword>
<comment type="caution">
    <text evidence="1">The sequence shown here is derived from an EMBL/GenBank/DDBJ whole genome shotgun (WGS) entry which is preliminary data.</text>
</comment>
<dbReference type="EMBL" id="JFAX01000003">
    <property type="protein sequence ID" value="EXI68980.1"/>
    <property type="molecule type" value="Genomic_DNA"/>
</dbReference>
<dbReference type="Proteomes" id="UP000020218">
    <property type="component" value="Unassembled WGS sequence"/>
</dbReference>
<evidence type="ECO:0000313" key="2">
    <source>
        <dbReference type="Proteomes" id="UP000020218"/>
    </source>
</evidence>
<dbReference type="AlphaFoldDB" id="A0A011NWM2"/>
<protein>
    <submittedName>
        <fullName evidence="1">Uncharacterized protein</fullName>
    </submittedName>
</protein>
<dbReference type="PATRIC" id="fig|1454001.3.peg.750"/>
<reference evidence="1" key="1">
    <citation type="submission" date="2014-02" db="EMBL/GenBank/DDBJ databases">
        <title>Expanding our view of genomic diversity in Candidatus Accumulibacter clades.</title>
        <authorList>
            <person name="Skennerton C.T."/>
            <person name="Barr J.J."/>
            <person name="Slater F.R."/>
            <person name="Bond P.L."/>
            <person name="Tyson G.W."/>
        </authorList>
    </citation>
    <scope>NUCLEOTIDE SEQUENCE [LARGE SCALE GENOMIC DNA]</scope>
</reference>
<dbReference type="STRING" id="1454001.AW08_00806"/>
<name>A0A011NWM2_9PROT</name>
<organism evidence="1 2">
    <name type="scientific">Candidatus Accumulibacter adjunctus</name>
    <dbReference type="NCBI Taxonomy" id="1454001"/>
    <lineage>
        <taxon>Bacteria</taxon>
        <taxon>Pseudomonadati</taxon>
        <taxon>Pseudomonadota</taxon>
        <taxon>Betaproteobacteria</taxon>
        <taxon>Candidatus Accumulibacter</taxon>
    </lineage>
</organism>
<proteinExistence type="predicted"/>
<gene>
    <name evidence="1" type="ORF">AW08_00806</name>
</gene>
<accession>A0A011NWM2</accession>
<sequence length="119" mass="13606">MDLSDDPHIDLLQDIESGLKAEYERHPSLTDTLCMFGLENAKVAVKQAFGYGRNEKVARNPLTDGIVDGCVQIARARVEKVDGLTLRDFNTRVDKIIRSVRRHSKDGPRAYYEFIRHYV</sequence>